<dbReference type="EMBL" id="JAACJN010000028">
    <property type="protein sequence ID" value="KAF5388686.1"/>
    <property type="molecule type" value="Genomic_DNA"/>
</dbReference>
<organism evidence="4 5">
    <name type="scientific">Collybiopsis confluens</name>
    <dbReference type="NCBI Taxonomy" id="2823264"/>
    <lineage>
        <taxon>Eukaryota</taxon>
        <taxon>Fungi</taxon>
        <taxon>Dikarya</taxon>
        <taxon>Basidiomycota</taxon>
        <taxon>Agaricomycotina</taxon>
        <taxon>Agaricomycetes</taxon>
        <taxon>Agaricomycetidae</taxon>
        <taxon>Agaricales</taxon>
        <taxon>Marasmiineae</taxon>
        <taxon>Omphalotaceae</taxon>
        <taxon>Collybiopsis</taxon>
    </lineage>
</organism>
<dbReference type="Pfam" id="PF01467">
    <property type="entry name" value="CTP_transf_like"/>
    <property type="match status" value="1"/>
</dbReference>
<dbReference type="GO" id="GO:0004105">
    <property type="term" value="F:choline-phosphate cytidylyltransferase activity"/>
    <property type="evidence" value="ECO:0007669"/>
    <property type="project" value="UniProtKB-EC"/>
</dbReference>
<dbReference type="EC" id="2.7.7.15" evidence="1"/>
<dbReference type="NCBIfam" id="TIGR00125">
    <property type="entry name" value="cyt_tran_rel"/>
    <property type="match status" value="1"/>
</dbReference>
<sequence>MDASSVHSDDLSDYDVVSDPGSRSLESSVADLVFNSASPPTEPPPTTAALDKFTTTKLTPTDIQLNARLSLGISPNAPLGTARPKRVYVDGFFDMFNAGHALQLRQAKLSFPSVHLICGVFSDSLCTSYGFPTSTPHLERCEVLRHCRWVDQVLPDAPWQIDQPFLRERNIDYIVIDEGTTIDPMCDKVRLKGYDDIKRIGKVISTKRTTGLITAPNLSLSSLSPTSPTPFSSPTSNLELATPKSPPIQALAPEDEVPEPLVEF</sequence>
<protein>
    <recommendedName>
        <fullName evidence="1">choline-phosphate cytidylyltransferase</fullName>
        <ecNumber evidence="1">2.7.7.15</ecNumber>
    </recommendedName>
</protein>
<dbReference type="AlphaFoldDB" id="A0A8H5MCJ8"/>
<evidence type="ECO:0000313" key="5">
    <source>
        <dbReference type="Proteomes" id="UP000518752"/>
    </source>
</evidence>
<dbReference type="Proteomes" id="UP000518752">
    <property type="component" value="Unassembled WGS sequence"/>
</dbReference>
<evidence type="ECO:0000256" key="1">
    <source>
        <dbReference type="ARBA" id="ARBA00026101"/>
    </source>
</evidence>
<dbReference type="InterPro" id="IPR045049">
    <property type="entry name" value="Pcy1-like"/>
</dbReference>
<dbReference type="SUPFAM" id="SSF52374">
    <property type="entry name" value="Nucleotidylyl transferase"/>
    <property type="match status" value="1"/>
</dbReference>
<dbReference type="OrthoDB" id="17102at2759"/>
<keyword evidence="5" id="KW-1185">Reference proteome</keyword>
<proteinExistence type="predicted"/>
<accession>A0A8H5MCJ8</accession>
<dbReference type="GO" id="GO:0031210">
    <property type="term" value="F:phosphatidylcholine binding"/>
    <property type="evidence" value="ECO:0007669"/>
    <property type="project" value="TreeGrafter"/>
</dbReference>
<feature type="domain" description="Cytidyltransferase-like" evidence="3">
    <location>
        <begin position="88"/>
        <end position="187"/>
    </location>
</feature>
<dbReference type="PANTHER" id="PTHR10739">
    <property type="entry name" value="CYTIDYLYLTRANSFERASE"/>
    <property type="match status" value="1"/>
</dbReference>
<comment type="caution">
    <text evidence="4">The sequence shown here is derived from an EMBL/GenBank/DDBJ whole genome shotgun (WGS) entry which is preliminary data.</text>
</comment>
<dbReference type="GO" id="GO:0005635">
    <property type="term" value="C:nuclear envelope"/>
    <property type="evidence" value="ECO:0007669"/>
    <property type="project" value="TreeGrafter"/>
</dbReference>
<evidence type="ECO:0000256" key="2">
    <source>
        <dbReference type="SAM" id="MobiDB-lite"/>
    </source>
</evidence>
<evidence type="ECO:0000313" key="4">
    <source>
        <dbReference type="EMBL" id="KAF5388686.1"/>
    </source>
</evidence>
<name>A0A8H5MCJ8_9AGAR</name>
<dbReference type="InterPro" id="IPR014729">
    <property type="entry name" value="Rossmann-like_a/b/a_fold"/>
</dbReference>
<dbReference type="Gene3D" id="3.40.50.620">
    <property type="entry name" value="HUPs"/>
    <property type="match status" value="1"/>
</dbReference>
<dbReference type="PANTHER" id="PTHR10739:SF13">
    <property type="entry name" value="CHOLINE-PHOSPHATE CYTIDYLYLTRANSFERASE"/>
    <property type="match status" value="1"/>
</dbReference>
<feature type="region of interest" description="Disordered" evidence="2">
    <location>
        <begin position="218"/>
        <end position="264"/>
    </location>
</feature>
<feature type="compositionally biased region" description="Low complexity" evidence="2">
    <location>
        <begin position="218"/>
        <end position="238"/>
    </location>
</feature>
<feature type="region of interest" description="Disordered" evidence="2">
    <location>
        <begin position="1"/>
        <end position="23"/>
    </location>
</feature>
<gene>
    <name evidence="4" type="ORF">D9757_004753</name>
</gene>
<evidence type="ECO:0000259" key="3">
    <source>
        <dbReference type="Pfam" id="PF01467"/>
    </source>
</evidence>
<reference evidence="4 5" key="1">
    <citation type="journal article" date="2020" name="ISME J.">
        <title>Uncovering the hidden diversity of litter-decomposition mechanisms in mushroom-forming fungi.</title>
        <authorList>
            <person name="Floudas D."/>
            <person name="Bentzer J."/>
            <person name="Ahren D."/>
            <person name="Johansson T."/>
            <person name="Persson P."/>
            <person name="Tunlid A."/>
        </authorList>
    </citation>
    <scope>NUCLEOTIDE SEQUENCE [LARGE SCALE GENOMIC DNA]</scope>
    <source>
        <strain evidence="4 5">CBS 406.79</strain>
    </source>
</reference>
<dbReference type="InterPro" id="IPR004821">
    <property type="entry name" value="Cyt_trans-like"/>
</dbReference>